<feature type="chain" id="PRO_5030944585" description="DUF2946 domain-containing protein" evidence="1">
    <location>
        <begin position="23"/>
        <end position="142"/>
    </location>
</feature>
<dbReference type="EMBL" id="JACEZT010000006">
    <property type="protein sequence ID" value="MBA5637712.1"/>
    <property type="molecule type" value="Genomic_DNA"/>
</dbReference>
<keyword evidence="3" id="KW-1185">Reference proteome</keyword>
<evidence type="ECO:0000313" key="3">
    <source>
        <dbReference type="Proteomes" id="UP000534388"/>
    </source>
</evidence>
<sequence>MNHVRTMLLWLLLAALPLQGYAAVCTSMAMAGTMAPAQTMAQHQPATAAVQHMTVEHCAMLAKSASDAKFKSCHGHAGADASQSKCGNCAACCVGAAIALPVPALALAESRPAGSEAIPYRLRHVTAHIPAGPERPPHSAPA</sequence>
<keyword evidence="1" id="KW-0732">Signal</keyword>
<evidence type="ECO:0008006" key="4">
    <source>
        <dbReference type="Google" id="ProtNLM"/>
    </source>
</evidence>
<comment type="caution">
    <text evidence="2">The sequence shown here is derived from an EMBL/GenBank/DDBJ whole genome shotgun (WGS) entry which is preliminary data.</text>
</comment>
<organism evidence="2 3">
    <name type="scientific">Rugamonas brunnea</name>
    <dbReference type="NCBI Taxonomy" id="2758569"/>
    <lineage>
        <taxon>Bacteria</taxon>
        <taxon>Pseudomonadati</taxon>
        <taxon>Pseudomonadota</taxon>
        <taxon>Betaproteobacteria</taxon>
        <taxon>Burkholderiales</taxon>
        <taxon>Oxalobacteraceae</taxon>
        <taxon>Telluria group</taxon>
        <taxon>Rugamonas</taxon>
    </lineage>
</organism>
<gene>
    <name evidence="2" type="ORF">H3H37_11660</name>
</gene>
<feature type="signal peptide" evidence="1">
    <location>
        <begin position="1"/>
        <end position="22"/>
    </location>
</feature>
<reference evidence="2 3" key="1">
    <citation type="submission" date="2020-07" db="EMBL/GenBank/DDBJ databases">
        <title>Novel species isolated from subtropical streams in China.</title>
        <authorList>
            <person name="Lu H."/>
        </authorList>
    </citation>
    <scope>NUCLEOTIDE SEQUENCE [LARGE SCALE GENOMIC DNA]</scope>
    <source>
        <strain evidence="2 3">LX20W</strain>
    </source>
</reference>
<name>A0A7W2ESB2_9BURK</name>
<dbReference type="AlphaFoldDB" id="A0A7W2ESB2"/>
<dbReference type="RefSeq" id="WP_182162561.1">
    <property type="nucleotide sequence ID" value="NZ_JACEZT010000006.1"/>
</dbReference>
<protein>
    <recommendedName>
        <fullName evidence="4">DUF2946 domain-containing protein</fullName>
    </recommendedName>
</protein>
<accession>A0A7W2ESB2</accession>
<proteinExistence type="predicted"/>
<dbReference type="Proteomes" id="UP000534388">
    <property type="component" value="Unassembled WGS sequence"/>
</dbReference>
<evidence type="ECO:0000256" key="1">
    <source>
        <dbReference type="SAM" id="SignalP"/>
    </source>
</evidence>
<evidence type="ECO:0000313" key="2">
    <source>
        <dbReference type="EMBL" id="MBA5637712.1"/>
    </source>
</evidence>